<dbReference type="EMBL" id="SMFL01000002">
    <property type="protein sequence ID" value="TDE17640.1"/>
    <property type="molecule type" value="Genomic_DNA"/>
</dbReference>
<evidence type="ECO:0000259" key="1">
    <source>
        <dbReference type="SMART" id="SM01321"/>
    </source>
</evidence>
<dbReference type="SUPFAM" id="SSF143422">
    <property type="entry name" value="Transposase IS200-like"/>
    <property type="match status" value="1"/>
</dbReference>
<protein>
    <recommendedName>
        <fullName evidence="1">Transposase IS200-like domain-containing protein</fullName>
    </recommendedName>
</protein>
<organism evidence="2 3">
    <name type="scientific">Dyadobacter psychrotolerans</name>
    <dbReference type="NCBI Taxonomy" id="2541721"/>
    <lineage>
        <taxon>Bacteria</taxon>
        <taxon>Pseudomonadati</taxon>
        <taxon>Bacteroidota</taxon>
        <taxon>Cytophagia</taxon>
        <taxon>Cytophagales</taxon>
        <taxon>Spirosomataceae</taxon>
        <taxon>Dyadobacter</taxon>
    </lineage>
</organism>
<dbReference type="GO" id="GO:0003677">
    <property type="term" value="F:DNA binding"/>
    <property type="evidence" value="ECO:0007669"/>
    <property type="project" value="InterPro"/>
</dbReference>
<feature type="domain" description="Transposase IS200-like" evidence="1">
    <location>
        <begin position="10"/>
        <end position="138"/>
    </location>
</feature>
<dbReference type="GO" id="GO:0004803">
    <property type="term" value="F:transposase activity"/>
    <property type="evidence" value="ECO:0007669"/>
    <property type="project" value="InterPro"/>
</dbReference>
<dbReference type="PANTHER" id="PTHR34322">
    <property type="entry name" value="TRANSPOSASE, Y1_TNP DOMAIN-CONTAINING"/>
    <property type="match status" value="1"/>
</dbReference>
<proteinExistence type="predicted"/>
<accession>A0A4R5DYN6</accession>
<dbReference type="Proteomes" id="UP000294850">
    <property type="component" value="Unassembled WGS sequence"/>
</dbReference>
<dbReference type="GO" id="GO:0006313">
    <property type="term" value="P:DNA transposition"/>
    <property type="evidence" value="ECO:0007669"/>
    <property type="project" value="InterPro"/>
</dbReference>
<dbReference type="RefSeq" id="WP_131957506.1">
    <property type="nucleotide sequence ID" value="NZ_SMFL01000002.1"/>
</dbReference>
<keyword evidence="3" id="KW-1185">Reference proteome</keyword>
<reference evidence="2 3" key="1">
    <citation type="submission" date="2019-03" db="EMBL/GenBank/DDBJ databases">
        <title>Dyadobacter AR-3-6 sp. nov., isolated from arctic soil.</title>
        <authorList>
            <person name="Chaudhary D.K."/>
        </authorList>
    </citation>
    <scope>NUCLEOTIDE SEQUENCE [LARGE SCALE GENOMIC DNA]</scope>
    <source>
        <strain evidence="2 3">AR-3-6</strain>
    </source>
</reference>
<dbReference type="PANTHER" id="PTHR34322:SF2">
    <property type="entry name" value="TRANSPOSASE IS200-LIKE DOMAIN-CONTAINING PROTEIN"/>
    <property type="match status" value="1"/>
</dbReference>
<sequence length="146" mass="17378">MSSHSLIPLEEEKFYHVYNRGNDGVDLFYQHRNYVYFLNKYDYYLSDYVETYAYNLLPNHFHLLIKVKAKKEFVARKIEFPTEDDIDGLSAGEIVSELFRRFFMSYSKSINIQQNRTGSLFQKNSEENLLTTSRISLLLFIIFIIS</sequence>
<dbReference type="InterPro" id="IPR036515">
    <property type="entry name" value="Transposase_17_sf"/>
</dbReference>
<comment type="caution">
    <text evidence="2">The sequence shown here is derived from an EMBL/GenBank/DDBJ whole genome shotgun (WGS) entry which is preliminary data.</text>
</comment>
<dbReference type="OrthoDB" id="9788881at2"/>
<dbReference type="Gene3D" id="3.30.70.1290">
    <property type="entry name" value="Transposase IS200-like"/>
    <property type="match status" value="1"/>
</dbReference>
<evidence type="ECO:0000313" key="2">
    <source>
        <dbReference type="EMBL" id="TDE17640.1"/>
    </source>
</evidence>
<name>A0A4R5DYN6_9BACT</name>
<dbReference type="SMART" id="SM01321">
    <property type="entry name" value="Y1_Tnp"/>
    <property type="match status" value="1"/>
</dbReference>
<dbReference type="InterPro" id="IPR002686">
    <property type="entry name" value="Transposase_17"/>
</dbReference>
<dbReference type="AlphaFoldDB" id="A0A4R5DYN6"/>
<evidence type="ECO:0000313" key="3">
    <source>
        <dbReference type="Proteomes" id="UP000294850"/>
    </source>
</evidence>
<gene>
    <name evidence="2" type="ORF">E0F88_07045</name>
</gene>